<protein>
    <submittedName>
        <fullName evidence="3">Amino acid dehydrogenase</fullName>
    </submittedName>
</protein>
<comment type="caution">
    <text evidence="3">The sequence shown here is derived from an EMBL/GenBank/DDBJ whole genome shotgun (WGS) entry which is preliminary data.</text>
</comment>
<dbReference type="Gene3D" id="3.30.9.10">
    <property type="entry name" value="D-Amino Acid Oxidase, subunit A, domain 2"/>
    <property type="match status" value="1"/>
</dbReference>
<dbReference type="SUPFAM" id="SSF51905">
    <property type="entry name" value="FAD/NAD(P)-binding domain"/>
    <property type="match status" value="1"/>
</dbReference>
<dbReference type="SUPFAM" id="SSF54373">
    <property type="entry name" value="FAD-linked reductases, C-terminal domain"/>
    <property type="match status" value="1"/>
</dbReference>
<evidence type="ECO:0000256" key="1">
    <source>
        <dbReference type="ARBA" id="ARBA00023002"/>
    </source>
</evidence>
<dbReference type="Proteomes" id="UP000197068">
    <property type="component" value="Unassembled WGS sequence"/>
</dbReference>
<dbReference type="EMBL" id="BDQM01000011">
    <property type="protein sequence ID" value="GAW96159.1"/>
    <property type="molecule type" value="Genomic_DNA"/>
</dbReference>
<dbReference type="RefSeq" id="WP_057180161.1">
    <property type="nucleotide sequence ID" value="NZ_BDQM01000011.1"/>
</dbReference>
<dbReference type="InterPro" id="IPR006076">
    <property type="entry name" value="FAD-dep_OxRdtase"/>
</dbReference>
<evidence type="ECO:0000313" key="4">
    <source>
        <dbReference type="Proteomes" id="UP000197068"/>
    </source>
</evidence>
<dbReference type="InterPro" id="IPR036188">
    <property type="entry name" value="FAD/NAD-bd_sf"/>
</dbReference>
<dbReference type="Gene3D" id="3.50.50.60">
    <property type="entry name" value="FAD/NAD(P)-binding domain"/>
    <property type="match status" value="2"/>
</dbReference>
<gene>
    <name evidence="3" type="ORF">MTCD1_01769</name>
</gene>
<sequence>MNTAEHKQDKTQQTVAVIGAGIIGINCALELQSLGYQVTLLDKEGIGLGCSKANAGHFASEQVFPLAESSLLWQMPKMLLDPLGPVSLSAKHFFKAIPWFVQFFNNMRPSLRAKNTLALQALNKNAIRHYTELLKAADAGHLISLQGSLLVFETSELSKVEAMHQHYQSAGIAVKLLDRAQTLALEPNLSDNINYSLYFTDVAHTIDPLALSRALADFAKSKGMTFQQAAVTGITQTDTGVTLKTDGTENTDKLTLVFDHCVVACGAWSKELLKGLDYHLPIEAERGYSLSLPINEQESALLSRPVASAERRFIITPMANTLRLAGTVEYAGLDAPANYKRAEMLKANAAFILKALPESKAEQESEQTAKEESWMGCRPSLPDSLPVICQAPNHDKIFFALGHQHLGLTQGAITGKLIGQLVTKKKTEIDLSPFCISRFN</sequence>
<dbReference type="PANTHER" id="PTHR13847">
    <property type="entry name" value="SARCOSINE DEHYDROGENASE-RELATED"/>
    <property type="match status" value="1"/>
</dbReference>
<feature type="domain" description="FAD dependent oxidoreductase" evidence="2">
    <location>
        <begin position="15"/>
        <end position="421"/>
    </location>
</feature>
<proteinExistence type="predicted"/>
<reference evidence="3 4" key="1">
    <citation type="submission" date="2017-06" db="EMBL/GenBank/DDBJ databases">
        <title>Whole Genome Sequences of Colwellia marinimaniae MTCD1.</title>
        <authorList>
            <person name="Kusumoto H."/>
            <person name="Inoue M."/>
            <person name="Tanikawa K."/>
            <person name="Maeji H."/>
            <person name="Cameron J.H."/>
            <person name="Bartlett D.H."/>
        </authorList>
    </citation>
    <scope>NUCLEOTIDE SEQUENCE [LARGE SCALE GENOMIC DNA]</scope>
    <source>
        <strain evidence="3 4">MTCD1</strain>
    </source>
</reference>
<keyword evidence="1" id="KW-0560">Oxidoreductase</keyword>
<dbReference type="PANTHER" id="PTHR13847:SF289">
    <property type="entry name" value="GLYCINE OXIDASE"/>
    <property type="match status" value="1"/>
</dbReference>
<dbReference type="Pfam" id="PF01266">
    <property type="entry name" value="DAO"/>
    <property type="match status" value="1"/>
</dbReference>
<organism evidence="3 4">
    <name type="scientific">Colwellia marinimaniae</name>
    <dbReference type="NCBI Taxonomy" id="1513592"/>
    <lineage>
        <taxon>Bacteria</taxon>
        <taxon>Pseudomonadati</taxon>
        <taxon>Pseudomonadota</taxon>
        <taxon>Gammaproteobacteria</taxon>
        <taxon>Alteromonadales</taxon>
        <taxon>Colwelliaceae</taxon>
        <taxon>Colwellia</taxon>
    </lineage>
</organism>
<keyword evidence="4" id="KW-1185">Reference proteome</keyword>
<evidence type="ECO:0000259" key="2">
    <source>
        <dbReference type="Pfam" id="PF01266"/>
    </source>
</evidence>
<name>A0ABQ0MUX9_9GAMM</name>
<evidence type="ECO:0000313" key="3">
    <source>
        <dbReference type="EMBL" id="GAW96159.1"/>
    </source>
</evidence>
<accession>A0ABQ0MUX9</accession>